<dbReference type="Proteomes" id="UP000230750">
    <property type="component" value="Unassembled WGS sequence"/>
</dbReference>
<dbReference type="InterPro" id="IPR019775">
    <property type="entry name" value="WD40_repeat_CS"/>
</dbReference>
<dbReference type="SMART" id="SM00320">
    <property type="entry name" value="WD40"/>
    <property type="match status" value="3"/>
</dbReference>
<dbReference type="PANTHER" id="PTHR19871">
    <property type="entry name" value="BETA TRANSDUCIN-RELATED PROTEIN"/>
    <property type="match status" value="1"/>
</dbReference>
<dbReference type="PANTHER" id="PTHR19871:SF14">
    <property type="entry name" value="DUF4062 DOMAIN-CONTAINING PROTEIN"/>
    <property type="match status" value="1"/>
</dbReference>
<name>A0A2G8L1D3_STIJA</name>
<feature type="domain" description="DUF4062" evidence="4">
    <location>
        <begin position="26"/>
        <end position="124"/>
    </location>
</feature>
<proteinExistence type="predicted"/>
<feature type="domain" description="NWD1/2-like winged helix-turn-helix" evidence="5">
    <location>
        <begin position="537"/>
        <end position="654"/>
    </location>
</feature>
<dbReference type="SUPFAM" id="SSF50978">
    <property type="entry name" value="WD40 repeat-like"/>
    <property type="match status" value="1"/>
</dbReference>
<dbReference type="InterPro" id="IPR025139">
    <property type="entry name" value="DUF4062"/>
</dbReference>
<feature type="repeat" description="WD" evidence="3">
    <location>
        <begin position="836"/>
        <end position="877"/>
    </location>
</feature>
<dbReference type="Pfam" id="PF00400">
    <property type="entry name" value="WD40"/>
    <property type="match status" value="1"/>
</dbReference>
<evidence type="ECO:0000256" key="2">
    <source>
        <dbReference type="ARBA" id="ARBA00022737"/>
    </source>
</evidence>
<dbReference type="InterPro" id="IPR057588">
    <property type="entry name" value="NWD1/2-like_WH"/>
</dbReference>
<keyword evidence="7" id="KW-1185">Reference proteome</keyword>
<keyword evidence="1 3" id="KW-0853">WD repeat</keyword>
<evidence type="ECO:0000259" key="5">
    <source>
        <dbReference type="Pfam" id="PF25469"/>
    </source>
</evidence>
<evidence type="ECO:0000313" key="7">
    <source>
        <dbReference type="Proteomes" id="UP000230750"/>
    </source>
</evidence>
<dbReference type="AlphaFoldDB" id="A0A2G8L1D3"/>
<dbReference type="SUPFAM" id="SSF52540">
    <property type="entry name" value="P-loop containing nucleoside triphosphate hydrolases"/>
    <property type="match status" value="1"/>
</dbReference>
<dbReference type="Gene3D" id="2.130.10.10">
    <property type="entry name" value="YVTN repeat-like/Quinoprotein amine dehydrogenase"/>
    <property type="match status" value="2"/>
</dbReference>
<evidence type="ECO:0000313" key="6">
    <source>
        <dbReference type="EMBL" id="PIK53960.1"/>
    </source>
</evidence>
<organism evidence="6 7">
    <name type="scientific">Stichopus japonicus</name>
    <name type="common">Sea cucumber</name>
    <dbReference type="NCBI Taxonomy" id="307972"/>
    <lineage>
        <taxon>Eukaryota</taxon>
        <taxon>Metazoa</taxon>
        <taxon>Echinodermata</taxon>
        <taxon>Eleutherozoa</taxon>
        <taxon>Echinozoa</taxon>
        <taxon>Holothuroidea</taxon>
        <taxon>Aspidochirotacea</taxon>
        <taxon>Aspidochirotida</taxon>
        <taxon>Stichopodidae</taxon>
        <taxon>Apostichopus</taxon>
    </lineage>
</organism>
<dbReference type="InterPro" id="IPR036322">
    <property type="entry name" value="WD40_repeat_dom_sf"/>
</dbReference>
<dbReference type="Pfam" id="PF25469">
    <property type="entry name" value="WHD_NWD1"/>
    <property type="match status" value="1"/>
</dbReference>
<accession>A0A2G8L1D3</accession>
<feature type="repeat" description="WD" evidence="3">
    <location>
        <begin position="1104"/>
        <end position="1138"/>
    </location>
</feature>
<gene>
    <name evidence="6" type="ORF">BSL78_09182</name>
</gene>
<dbReference type="PROSITE" id="PS50082">
    <property type="entry name" value="WD_REPEATS_2"/>
    <property type="match status" value="2"/>
</dbReference>
<evidence type="ECO:0000259" key="4">
    <source>
        <dbReference type="Pfam" id="PF13271"/>
    </source>
</evidence>
<dbReference type="Pfam" id="PF13271">
    <property type="entry name" value="DUF4062"/>
    <property type="match status" value="1"/>
</dbReference>
<reference evidence="6 7" key="1">
    <citation type="journal article" date="2017" name="PLoS Biol.">
        <title>The sea cucumber genome provides insights into morphological evolution and visceral regeneration.</title>
        <authorList>
            <person name="Zhang X."/>
            <person name="Sun L."/>
            <person name="Yuan J."/>
            <person name="Sun Y."/>
            <person name="Gao Y."/>
            <person name="Zhang L."/>
            <person name="Li S."/>
            <person name="Dai H."/>
            <person name="Hamel J.F."/>
            <person name="Liu C."/>
            <person name="Yu Y."/>
            <person name="Liu S."/>
            <person name="Lin W."/>
            <person name="Guo K."/>
            <person name="Jin S."/>
            <person name="Xu P."/>
            <person name="Storey K.B."/>
            <person name="Huan P."/>
            <person name="Zhang T."/>
            <person name="Zhou Y."/>
            <person name="Zhang J."/>
            <person name="Lin C."/>
            <person name="Li X."/>
            <person name="Xing L."/>
            <person name="Huo D."/>
            <person name="Sun M."/>
            <person name="Wang L."/>
            <person name="Mercier A."/>
            <person name="Li F."/>
            <person name="Yang H."/>
            <person name="Xiang J."/>
        </authorList>
    </citation>
    <scope>NUCLEOTIDE SEQUENCE [LARGE SCALE GENOMIC DNA]</scope>
    <source>
        <strain evidence="6">Shaxun</strain>
        <tissue evidence="6">Muscle</tissue>
    </source>
</reference>
<sequence length="1138" mass="129754">MEEQHVKRLLSGDLQNIPKLPSEVVRIFLSSTFGDMTAERNVIVDELEPLLQQWCLIQGLEFQLVDMRWGVRDEATDDHMTTILCLQEIAKCQELSMGPNFVFLLGQRYGYRPLPASIPSDEFEDILGSIEDLKHHQLLEQWYKEDNNLVPPARVLQPIGGIEDQEWRYISNQLEEILRQEADKLFKAGKMPFKEWQKYFTSVTEQEIRVALDVDNPNNHCLGFIREIVDLYENLDDTLAKRFCDIKEGQADKEAKDLLDQFKLEFVPTVLSNSNIQRHQLNWTPNGIDLESKVHQKYLQDINAHFLTWVKAQVGRAKKQSENLDLANDPLLSEVIHHANFCAFKCNTFRGCDETLQEIFLRIVISEESKPLVLHGASGSGKTSMVAMAAKQAKYTHGMNMHVVLRFLDSTVTYFGFLDQLEDSHRAYKCKWLPRKCPKGVQIILSTLPDMFEILDRLKEIIVDSNCFIPIQPLSEGTGADILDHWMKSIKRKVSNDQNEVIKKVFSKCPQPLFLKLLFEQARRWKSYDEVSEEELASTVREAIGLLFERLERQFGEKLVSHALGYVTAARNGVTQDELQHILSLDDEVLDELYQYWPPPDPKEVALPPLIWARLRFELQEYMAERQANGRTVMTLYHRQFTEAAQERYLSTNARRKHCHRVMADFFSGKWAKNQKTLHLTLDSMTLNPFRMVPQQPLTFQTDYNRRKLHELPFHLTLAGEEALEEICSLVYGNFEFVNSYVKAFSAQLMIEEISSTLKVMPENHKLRLQLELLRDTLRDLGRLQGLADTSETEFNECLKPLLMSAWEHCQNDPEPLLVPMRGSFPQPGGPLRTTLVGHAGNVNKIHVNKNCSMLASASEDGTIRIWDLNTDETIYILISGSNHPMVDTFISSDDEWIVGLNSEGVLHVWGMNTGDLLYSVQISMPSSKHIGLFVTNDSTKIICVTESHIEVYNIDDGGLLYSTQTTNDVLTCVDAPTTADVISTGTQRGSAWVWSVVDGSSLAHIVPDGTEDIGRVMVMKFFSSKNCAGLVYATESGYVIFAKSDKSAEKDSYGIKKVFHVRSTGICKALCVNRDGNQAWVAVGSFIYCFQLNDDGDEPTYILKGYRTEILSLVISHDDKYLIAGQINDIMMVWLLM</sequence>
<dbReference type="OrthoDB" id="2325716at2759"/>
<dbReference type="InterPro" id="IPR027417">
    <property type="entry name" value="P-loop_NTPase"/>
</dbReference>
<evidence type="ECO:0000256" key="3">
    <source>
        <dbReference type="PROSITE-ProRule" id="PRU00221"/>
    </source>
</evidence>
<dbReference type="PROSITE" id="PS00678">
    <property type="entry name" value="WD_REPEATS_1"/>
    <property type="match status" value="1"/>
</dbReference>
<dbReference type="STRING" id="307972.A0A2G8L1D3"/>
<comment type="caution">
    <text evidence="6">The sequence shown here is derived from an EMBL/GenBank/DDBJ whole genome shotgun (WGS) entry which is preliminary data.</text>
</comment>
<dbReference type="InterPro" id="IPR052752">
    <property type="entry name" value="NACHT-WD_repeat"/>
</dbReference>
<dbReference type="InterPro" id="IPR001680">
    <property type="entry name" value="WD40_rpt"/>
</dbReference>
<keyword evidence="2" id="KW-0677">Repeat</keyword>
<dbReference type="EMBL" id="MRZV01000269">
    <property type="protein sequence ID" value="PIK53960.1"/>
    <property type="molecule type" value="Genomic_DNA"/>
</dbReference>
<protein>
    <submittedName>
        <fullName evidence="6">Putative NACHT and WD repeat domain-containing protein 1 isoform X 3</fullName>
    </submittedName>
</protein>
<dbReference type="PROSITE" id="PS50294">
    <property type="entry name" value="WD_REPEATS_REGION"/>
    <property type="match status" value="2"/>
</dbReference>
<dbReference type="InterPro" id="IPR015943">
    <property type="entry name" value="WD40/YVTN_repeat-like_dom_sf"/>
</dbReference>
<evidence type="ECO:0000256" key="1">
    <source>
        <dbReference type="ARBA" id="ARBA00022574"/>
    </source>
</evidence>